<dbReference type="AlphaFoldDB" id="A0A2U1PAY7"/>
<dbReference type="PANTHER" id="PTHR16441:SF0">
    <property type="entry name" value="COILED-COIL DOMAIN-CONTAINING PROTEIN 93"/>
    <property type="match status" value="1"/>
</dbReference>
<dbReference type="InterPro" id="IPR019159">
    <property type="entry name" value="CCDC93_CC"/>
</dbReference>
<keyword evidence="5" id="KW-1185">Reference proteome</keyword>
<evidence type="ECO:0000313" key="4">
    <source>
        <dbReference type="EMBL" id="PWA82916.1"/>
    </source>
</evidence>
<reference evidence="4 5" key="1">
    <citation type="journal article" date="2018" name="Mol. Plant">
        <title>The genome of Artemisia annua provides insight into the evolution of Asteraceae family and artemisinin biosynthesis.</title>
        <authorList>
            <person name="Shen Q."/>
            <person name="Zhang L."/>
            <person name="Liao Z."/>
            <person name="Wang S."/>
            <person name="Yan T."/>
            <person name="Shi P."/>
            <person name="Liu M."/>
            <person name="Fu X."/>
            <person name="Pan Q."/>
            <person name="Wang Y."/>
            <person name="Lv Z."/>
            <person name="Lu X."/>
            <person name="Zhang F."/>
            <person name="Jiang W."/>
            <person name="Ma Y."/>
            <person name="Chen M."/>
            <person name="Hao X."/>
            <person name="Li L."/>
            <person name="Tang Y."/>
            <person name="Lv G."/>
            <person name="Zhou Y."/>
            <person name="Sun X."/>
            <person name="Brodelius P.E."/>
            <person name="Rose J.K.C."/>
            <person name="Tang K."/>
        </authorList>
    </citation>
    <scope>NUCLEOTIDE SEQUENCE [LARGE SCALE GENOMIC DNA]</scope>
    <source>
        <strain evidence="5">cv. Huhao1</strain>
        <tissue evidence="4">Leaf</tissue>
    </source>
</reference>
<proteinExistence type="predicted"/>
<accession>A0A2U1PAY7</accession>
<dbReference type="Pfam" id="PF09762">
    <property type="entry name" value="CCDC93_CC"/>
    <property type="match status" value="1"/>
</dbReference>
<evidence type="ECO:0000256" key="1">
    <source>
        <dbReference type="SAM" id="Coils"/>
    </source>
</evidence>
<protein>
    <submittedName>
        <fullName evidence="4">Paramyosin-related protein</fullName>
    </submittedName>
</protein>
<evidence type="ECO:0000256" key="2">
    <source>
        <dbReference type="SAM" id="SignalP"/>
    </source>
</evidence>
<organism evidence="4 5">
    <name type="scientific">Artemisia annua</name>
    <name type="common">Sweet wormwood</name>
    <dbReference type="NCBI Taxonomy" id="35608"/>
    <lineage>
        <taxon>Eukaryota</taxon>
        <taxon>Viridiplantae</taxon>
        <taxon>Streptophyta</taxon>
        <taxon>Embryophyta</taxon>
        <taxon>Tracheophyta</taxon>
        <taxon>Spermatophyta</taxon>
        <taxon>Magnoliopsida</taxon>
        <taxon>eudicotyledons</taxon>
        <taxon>Gunneridae</taxon>
        <taxon>Pentapetalae</taxon>
        <taxon>asterids</taxon>
        <taxon>campanulids</taxon>
        <taxon>Asterales</taxon>
        <taxon>Asteraceae</taxon>
        <taxon>Asteroideae</taxon>
        <taxon>Anthemideae</taxon>
        <taxon>Artemisiinae</taxon>
        <taxon>Artemisia</taxon>
    </lineage>
</organism>
<gene>
    <name evidence="4" type="ORF">CTI12_AA172080</name>
</gene>
<name>A0A2U1PAY7_ARTAN</name>
<dbReference type="EMBL" id="PKPP01001415">
    <property type="protein sequence ID" value="PWA82916.1"/>
    <property type="molecule type" value="Genomic_DNA"/>
</dbReference>
<dbReference type="InterPro" id="IPR039116">
    <property type="entry name" value="CCDC93"/>
</dbReference>
<feature type="coiled-coil region" evidence="1">
    <location>
        <begin position="353"/>
        <end position="380"/>
    </location>
</feature>
<dbReference type="OrthoDB" id="16092at2759"/>
<feature type="signal peptide" evidence="2">
    <location>
        <begin position="1"/>
        <end position="18"/>
    </location>
</feature>
<keyword evidence="1" id="KW-0175">Coiled coil</keyword>
<dbReference type="STRING" id="35608.A0A2U1PAY7"/>
<feature type="domain" description="CCDC93 coiled-coil" evidence="3">
    <location>
        <begin position="255"/>
        <end position="315"/>
    </location>
</feature>
<dbReference type="PANTHER" id="PTHR16441">
    <property type="entry name" value="FIDIPIDINE"/>
    <property type="match status" value="1"/>
</dbReference>
<feature type="chain" id="PRO_5015763138" evidence="2">
    <location>
        <begin position="19"/>
        <end position="442"/>
    </location>
</feature>
<evidence type="ECO:0000259" key="3">
    <source>
        <dbReference type="Pfam" id="PF09762"/>
    </source>
</evidence>
<sequence length="442" mass="49915">MPKLSCFGLWVLIVTVLGIQTNIVPPMHQHQQCGNHEDNLDENTSFFDSSCDAPPLCPTLLRPRALHRGVNLGMPRQTLFCPRPLFIGVNLGMYFCYNMVPTNDPCKILKTINIMPFLNVKTMSALQSIIFSSMPKLSCFGLWVLIVTVLGIQTNIVPPMHQHQQGRPGGGANPIPAQGTFSNGAQIFGNFLNCEELINQFAMKNARRTSRIIGCTTTLSNSVTPESSTQRFKSWYASSNSVLPKTSVHRCKSWYERRFSELNAHIQGKLRQTRKYYATYNALLEIKDLMLKETSLLNSMSSQFHDALNTPAGRATVTSSIGGNFKEYPTAKNHINLRIFGCLFLVLFVVQKLQNVQLTLQAEQKACEALKKKHAAANLEKRRCYTLLKAFQVRKTINTSVSYQFSSRYSSCLLKLLTSKYMLGFQPDLTIMVFLLYKVWTR</sequence>
<keyword evidence="2" id="KW-0732">Signal</keyword>
<dbReference type="GO" id="GO:0006893">
    <property type="term" value="P:Golgi to plasma membrane transport"/>
    <property type="evidence" value="ECO:0007669"/>
    <property type="project" value="TreeGrafter"/>
</dbReference>
<evidence type="ECO:0000313" key="5">
    <source>
        <dbReference type="Proteomes" id="UP000245207"/>
    </source>
</evidence>
<dbReference type="Proteomes" id="UP000245207">
    <property type="component" value="Unassembled WGS sequence"/>
</dbReference>
<comment type="caution">
    <text evidence="4">The sequence shown here is derived from an EMBL/GenBank/DDBJ whole genome shotgun (WGS) entry which is preliminary data.</text>
</comment>